<dbReference type="EMBL" id="JANYMP010000010">
    <property type="protein sequence ID" value="MCS7479592.1"/>
    <property type="molecule type" value="Genomic_DNA"/>
</dbReference>
<organism evidence="1 2">
    <name type="scientific">Umezawaea endophytica</name>
    <dbReference type="NCBI Taxonomy" id="1654476"/>
    <lineage>
        <taxon>Bacteria</taxon>
        <taxon>Bacillati</taxon>
        <taxon>Actinomycetota</taxon>
        <taxon>Actinomycetes</taxon>
        <taxon>Pseudonocardiales</taxon>
        <taxon>Pseudonocardiaceae</taxon>
        <taxon>Umezawaea</taxon>
    </lineage>
</organism>
<reference evidence="1" key="1">
    <citation type="submission" date="2022-08" db="EMBL/GenBank/DDBJ databases">
        <authorList>
            <person name="Tistechok S."/>
            <person name="Samborskyy M."/>
            <person name="Roman I."/>
        </authorList>
    </citation>
    <scope>NUCLEOTIDE SEQUENCE</scope>
    <source>
        <strain evidence="1">DSM 103496</strain>
    </source>
</reference>
<name>A0A9X2VNC0_9PSEU</name>
<comment type="caution">
    <text evidence="1">The sequence shown here is derived from an EMBL/GenBank/DDBJ whole genome shotgun (WGS) entry which is preliminary data.</text>
</comment>
<protein>
    <submittedName>
        <fullName evidence="1">Uncharacterized protein</fullName>
    </submittedName>
</protein>
<sequence>MDRDDVDEVLAVRGAESDRIAQSLLAMDDHPGHDLLDSAEREAVAALWAQFEAYRRVLQEARDVRDRAERPTPADLAVLEALLTGPAVELDRRSVPLARRGLTGPAVIADRVALDELVTRMRTGYADVVDTLAAAVARHAAAEAELRELVPVRAEAHRLRALVREKIAVGDLPAVPDTLAGCRALVANLAGLLERRTELRGRLEAYRAKATGLGHAENAALSVLHRAAHDVLFTAPCDLPEATRAVGRYQRAVLDLAEAR</sequence>
<dbReference type="AlphaFoldDB" id="A0A9X2VNC0"/>
<gene>
    <name evidence="1" type="ORF">NZH93_22250</name>
</gene>
<accession>A0A9X2VNC0</accession>
<proteinExistence type="predicted"/>
<dbReference type="Proteomes" id="UP001141259">
    <property type="component" value="Unassembled WGS sequence"/>
</dbReference>
<dbReference type="RefSeq" id="WP_259625086.1">
    <property type="nucleotide sequence ID" value="NZ_JANYMP010000010.1"/>
</dbReference>
<evidence type="ECO:0000313" key="2">
    <source>
        <dbReference type="Proteomes" id="UP001141259"/>
    </source>
</evidence>
<evidence type="ECO:0000313" key="1">
    <source>
        <dbReference type="EMBL" id="MCS7479592.1"/>
    </source>
</evidence>
<keyword evidence="2" id="KW-1185">Reference proteome</keyword>